<dbReference type="CDD" id="cd00030">
    <property type="entry name" value="C2"/>
    <property type="match status" value="1"/>
</dbReference>
<protein>
    <recommendedName>
        <fullName evidence="4">C2 domain-containing protein</fullName>
    </recommendedName>
</protein>
<dbReference type="Proteomes" id="UP000006906">
    <property type="component" value="Chromosome 2"/>
</dbReference>
<dbReference type="InterPro" id="IPR000008">
    <property type="entry name" value="C2_dom"/>
</dbReference>
<keyword evidence="6" id="KW-1185">Reference proteome</keyword>
<dbReference type="AlphaFoldDB" id="A0A2K3E082"/>
<dbReference type="OrthoDB" id="73919at2759"/>
<dbReference type="EMBL" id="CM008963">
    <property type="protein sequence ID" value="PNW86181.1"/>
    <property type="molecule type" value="Genomic_DNA"/>
</dbReference>
<feature type="compositionally biased region" description="Gly residues" evidence="3">
    <location>
        <begin position="157"/>
        <end position="171"/>
    </location>
</feature>
<dbReference type="GO" id="GO:0005509">
    <property type="term" value="F:calcium ion binding"/>
    <property type="evidence" value="ECO:0000318"/>
    <property type="project" value="GO_Central"/>
</dbReference>
<organism evidence="5 6">
    <name type="scientific">Chlamydomonas reinhardtii</name>
    <name type="common">Chlamydomonas smithii</name>
    <dbReference type="NCBI Taxonomy" id="3055"/>
    <lineage>
        <taxon>Eukaryota</taxon>
        <taxon>Viridiplantae</taxon>
        <taxon>Chlorophyta</taxon>
        <taxon>core chlorophytes</taxon>
        <taxon>Chlorophyceae</taxon>
        <taxon>CS clade</taxon>
        <taxon>Chlamydomonadales</taxon>
        <taxon>Chlamydomonadaceae</taxon>
        <taxon>Chlamydomonas</taxon>
    </lineage>
</organism>
<dbReference type="PROSITE" id="PS50004">
    <property type="entry name" value="C2"/>
    <property type="match status" value="1"/>
</dbReference>
<evidence type="ECO:0000256" key="2">
    <source>
        <dbReference type="ARBA" id="ARBA00022837"/>
    </source>
</evidence>
<reference evidence="5 6" key="1">
    <citation type="journal article" date="2007" name="Science">
        <title>The Chlamydomonas genome reveals the evolution of key animal and plant functions.</title>
        <authorList>
            <person name="Merchant S.S."/>
            <person name="Prochnik S.E."/>
            <person name="Vallon O."/>
            <person name="Harris E.H."/>
            <person name="Karpowicz S.J."/>
            <person name="Witman G.B."/>
            <person name="Terry A."/>
            <person name="Salamov A."/>
            <person name="Fritz-Laylin L.K."/>
            <person name="Marechal-Drouard L."/>
            <person name="Marshall W.F."/>
            <person name="Qu L.H."/>
            <person name="Nelson D.R."/>
            <person name="Sanderfoot A.A."/>
            <person name="Spalding M.H."/>
            <person name="Kapitonov V.V."/>
            <person name="Ren Q."/>
            <person name="Ferris P."/>
            <person name="Lindquist E."/>
            <person name="Shapiro H."/>
            <person name="Lucas S.M."/>
            <person name="Grimwood J."/>
            <person name="Schmutz J."/>
            <person name="Cardol P."/>
            <person name="Cerutti H."/>
            <person name="Chanfreau G."/>
            <person name="Chen C.L."/>
            <person name="Cognat V."/>
            <person name="Croft M.T."/>
            <person name="Dent R."/>
            <person name="Dutcher S."/>
            <person name="Fernandez E."/>
            <person name="Fukuzawa H."/>
            <person name="Gonzalez-Ballester D."/>
            <person name="Gonzalez-Halphen D."/>
            <person name="Hallmann A."/>
            <person name="Hanikenne M."/>
            <person name="Hippler M."/>
            <person name="Inwood W."/>
            <person name="Jabbari K."/>
            <person name="Kalanon M."/>
            <person name="Kuras R."/>
            <person name="Lefebvre P.A."/>
            <person name="Lemaire S.D."/>
            <person name="Lobanov A.V."/>
            <person name="Lohr M."/>
            <person name="Manuell A."/>
            <person name="Meier I."/>
            <person name="Mets L."/>
            <person name="Mittag M."/>
            <person name="Mittelmeier T."/>
            <person name="Moroney J.V."/>
            <person name="Moseley J."/>
            <person name="Napoli C."/>
            <person name="Nedelcu A.M."/>
            <person name="Niyogi K."/>
            <person name="Novoselov S.V."/>
            <person name="Paulsen I.T."/>
            <person name="Pazour G."/>
            <person name="Purton S."/>
            <person name="Ral J.P."/>
            <person name="Riano-Pachon D.M."/>
            <person name="Riekhof W."/>
            <person name="Rymarquis L."/>
            <person name="Schroda M."/>
            <person name="Stern D."/>
            <person name="Umen J."/>
            <person name="Willows R."/>
            <person name="Wilson N."/>
            <person name="Zimmer S.L."/>
            <person name="Allmer J."/>
            <person name="Balk J."/>
            <person name="Bisova K."/>
            <person name="Chen C.J."/>
            <person name="Elias M."/>
            <person name="Gendler K."/>
            <person name="Hauser C."/>
            <person name="Lamb M.R."/>
            <person name="Ledford H."/>
            <person name="Long J.C."/>
            <person name="Minagawa J."/>
            <person name="Page M.D."/>
            <person name="Pan J."/>
            <person name="Pootakham W."/>
            <person name="Roje S."/>
            <person name="Rose A."/>
            <person name="Stahlberg E."/>
            <person name="Terauchi A.M."/>
            <person name="Yang P."/>
            <person name="Ball S."/>
            <person name="Bowler C."/>
            <person name="Dieckmann C.L."/>
            <person name="Gladyshev V.N."/>
            <person name="Green P."/>
            <person name="Jorgensen R."/>
            <person name="Mayfield S."/>
            <person name="Mueller-Roeber B."/>
            <person name="Rajamani S."/>
            <person name="Sayre R.T."/>
            <person name="Brokstein P."/>
            <person name="Dubchak I."/>
            <person name="Goodstein D."/>
            <person name="Hornick L."/>
            <person name="Huang Y.W."/>
            <person name="Jhaveri J."/>
            <person name="Luo Y."/>
            <person name="Martinez D."/>
            <person name="Ngau W.C."/>
            <person name="Otillar B."/>
            <person name="Poliakov A."/>
            <person name="Porter A."/>
            <person name="Szajkowski L."/>
            <person name="Werner G."/>
            <person name="Zhou K."/>
            <person name="Grigoriev I.V."/>
            <person name="Rokhsar D.S."/>
            <person name="Grossman A.R."/>
        </authorList>
    </citation>
    <scope>NUCLEOTIDE SEQUENCE [LARGE SCALE GENOMIC DNA]</scope>
    <source>
        <strain evidence="6">CC-503</strain>
    </source>
</reference>
<keyword evidence="1" id="KW-0479">Metal-binding</keyword>
<dbReference type="Gramene" id="PNW86181">
    <property type="protein sequence ID" value="PNW86181"/>
    <property type="gene ID" value="CHLRE_02g076050v5"/>
</dbReference>
<dbReference type="PANTHER" id="PTHR45911">
    <property type="entry name" value="C2 DOMAIN-CONTAINING PROTEIN"/>
    <property type="match status" value="1"/>
</dbReference>
<dbReference type="InterPro" id="IPR035892">
    <property type="entry name" value="C2_domain_sf"/>
</dbReference>
<feature type="region of interest" description="Disordered" evidence="3">
    <location>
        <begin position="114"/>
        <end position="181"/>
    </location>
</feature>
<evidence type="ECO:0000259" key="4">
    <source>
        <dbReference type="PROSITE" id="PS50004"/>
    </source>
</evidence>
<name>A0A2K3E082_CHLRE</name>
<dbReference type="SUPFAM" id="SSF49562">
    <property type="entry name" value="C2 domain (Calcium/lipid-binding domain, CaLB)"/>
    <property type="match status" value="1"/>
</dbReference>
<keyword evidence="2" id="KW-0106">Calcium</keyword>
<dbReference type="GO" id="GO:0016020">
    <property type="term" value="C:membrane"/>
    <property type="evidence" value="ECO:0000318"/>
    <property type="project" value="GO_Central"/>
</dbReference>
<feature type="compositionally biased region" description="Low complexity" evidence="3">
    <location>
        <begin position="114"/>
        <end position="139"/>
    </location>
</feature>
<dbReference type="PANTHER" id="PTHR45911:SF4">
    <property type="entry name" value="MULTIPLE C2 AND TRANSMEMBRANE DOMAIN-CONTAINING PROTEIN"/>
    <property type="match status" value="1"/>
</dbReference>
<dbReference type="InParanoid" id="A0A2K3E082"/>
<dbReference type="SMART" id="SM00239">
    <property type="entry name" value="C2"/>
    <property type="match status" value="1"/>
</dbReference>
<evidence type="ECO:0000313" key="5">
    <source>
        <dbReference type="EMBL" id="PNW86181.1"/>
    </source>
</evidence>
<dbReference type="STRING" id="3055.A0A2K3E082"/>
<dbReference type="Pfam" id="PF00168">
    <property type="entry name" value="C2"/>
    <property type="match status" value="1"/>
</dbReference>
<evidence type="ECO:0000256" key="3">
    <source>
        <dbReference type="SAM" id="MobiDB-lite"/>
    </source>
</evidence>
<feature type="domain" description="C2" evidence="4">
    <location>
        <begin position="1"/>
        <end position="111"/>
    </location>
</feature>
<gene>
    <name evidence="5" type="ORF">CHLRE_02g076050v5</name>
</gene>
<dbReference type="Gene3D" id="2.60.40.150">
    <property type="entry name" value="C2 domain"/>
    <property type="match status" value="1"/>
</dbReference>
<evidence type="ECO:0000256" key="1">
    <source>
        <dbReference type="ARBA" id="ARBA00022723"/>
    </source>
</evidence>
<proteinExistence type="predicted"/>
<sequence length="560" mass="58207">MSHRLVDIDLFVKGCHDLPKMDFVGHADPYFILTFMTPGQEKAAFEYRSHVHYNTGHPVWNEEINFTRVPIGTKVHIQVMDKDHLTAHDPVGDCELLLDEDFLDRAMLATASAESVAASVPGTPAAATPRAASPQRSRPPSSPGIARHSTGAAGSDAGAGGAGGGGGGGTPGRMSTSGLGDAAASHLDRLSLGDVSSAASSAGLHGDSAMGRAPAFLGLELQLPLRADASMRRPSAGTLSLGVGCRPCTTGCGSGPGDLLHRGPVRYRTASSWVAGRLTGHTDADSGWRAYAAYKLRLAGLNEFFPDGAQQPWNRAYDKAQQVFNSKALRAAVHTQHNMLYADNGKQKRRGVLRGGGDLVALLRGGVRNGARRYYTYCINADGSLCFSETGAKFFSDFMSKHAMHADMADCVVYAGEFTLVPPGLMPPELQQSVPAAAEAAEAAAGAAGAGAAAAAEAPAASTPAGRIDPTEAAADAALATAAAAACSGQQAEGWTLVFDNNSGTYAPASSQLPYLAALLRFNFPGLRVEVVDSLACKHVLAALHRRVPSRCPPATPAKK</sequence>
<dbReference type="RefSeq" id="XP_042926787.1">
    <property type="nucleotide sequence ID" value="XM_043059153.1"/>
</dbReference>
<dbReference type="KEGG" id="cre:CHLRE_02g076050v5"/>
<evidence type="ECO:0000313" key="6">
    <source>
        <dbReference type="Proteomes" id="UP000006906"/>
    </source>
</evidence>
<dbReference type="GeneID" id="66052230"/>
<accession>A0A2K3E082</accession>